<dbReference type="EMBL" id="FWXF01000001">
    <property type="protein sequence ID" value="SMC18072.1"/>
    <property type="molecule type" value="Genomic_DNA"/>
</dbReference>
<feature type="binding site" evidence="4">
    <location>
        <position position="150"/>
    </location>
    <ligand>
        <name>Zn(2+)</name>
        <dbReference type="ChEBI" id="CHEBI:29105"/>
    </ligand>
</feature>
<evidence type="ECO:0000259" key="5">
    <source>
        <dbReference type="PROSITE" id="PS50305"/>
    </source>
</evidence>
<dbReference type="Gene3D" id="3.30.1600.10">
    <property type="entry name" value="SIR2/SIRT2 'Small Domain"/>
    <property type="match status" value="1"/>
</dbReference>
<dbReference type="Pfam" id="PF02146">
    <property type="entry name" value="SIR2"/>
    <property type="match status" value="1"/>
</dbReference>
<dbReference type="PANTHER" id="PTHR11085">
    <property type="entry name" value="NAD-DEPENDENT PROTEIN DEACYLASE SIRTUIN-5, MITOCHONDRIAL-RELATED"/>
    <property type="match status" value="1"/>
</dbReference>
<accession>A0A1W1X2A4</accession>
<keyword evidence="4" id="KW-0479">Metal-binding</keyword>
<sequence>MDRLIQQAADRLLSSAWAVALTGAGISVESGIPDFRSPGGLWSKYDPMEYGDIQSFRRNPGKVWRMLLDMDHLLQSAAPNPAHYALARLEQEKILKGVVTQNVDSLHQRAGSRKVVEFHGHGRSARCDGCGRHFPREHLDLKELPPRCPCGGPIRPNFVFFGEAIPVEAQNEALRWVERCDVLLVVGTSATVAPASHLPIIAKGRGAFIIEINPQESDLTPTLTDLYIGEPAGRALSALVSAMGL</sequence>
<gene>
    <name evidence="6" type="ORF">SAMN02746041_00455</name>
</gene>
<dbReference type="RefSeq" id="WP_084055908.1">
    <property type="nucleotide sequence ID" value="NZ_FWXF01000001.1"/>
</dbReference>
<evidence type="ECO:0000256" key="3">
    <source>
        <dbReference type="ARBA" id="ARBA00023027"/>
    </source>
</evidence>
<dbReference type="CDD" id="cd01407">
    <property type="entry name" value="SIR2-fam"/>
    <property type="match status" value="1"/>
</dbReference>
<feature type="active site" description="Proton acceptor" evidence="4">
    <location>
        <position position="119"/>
    </location>
</feature>
<dbReference type="InterPro" id="IPR050134">
    <property type="entry name" value="NAD-dep_sirtuin_deacylases"/>
</dbReference>
<dbReference type="NCBIfam" id="NF001753">
    <property type="entry name" value="PRK00481.1-3"/>
    <property type="match status" value="1"/>
</dbReference>
<evidence type="ECO:0000256" key="2">
    <source>
        <dbReference type="ARBA" id="ARBA00022679"/>
    </source>
</evidence>
<name>A0A1W1X2A4_9BACT</name>
<organism evidence="6 7">
    <name type="scientific">Desulfacinum hydrothermale DSM 13146</name>
    <dbReference type="NCBI Taxonomy" id="1121390"/>
    <lineage>
        <taxon>Bacteria</taxon>
        <taxon>Pseudomonadati</taxon>
        <taxon>Thermodesulfobacteriota</taxon>
        <taxon>Syntrophobacteria</taxon>
        <taxon>Syntrophobacterales</taxon>
        <taxon>Syntrophobacteraceae</taxon>
        <taxon>Desulfacinum</taxon>
    </lineage>
</organism>
<feature type="binding site" evidence="4">
    <location>
        <position position="127"/>
    </location>
    <ligand>
        <name>Zn(2+)</name>
        <dbReference type="ChEBI" id="CHEBI:29105"/>
    </ligand>
</feature>
<keyword evidence="7" id="KW-1185">Reference proteome</keyword>
<dbReference type="PANTHER" id="PTHR11085:SF11">
    <property type="entry name" value="NAD-DEPENDENT PROTEIN DEACETYLASE"/>
    <property type="match status" value="1"/>
</dbReference>
<dbReference type="GO" id="GO:0046872">
    <property type="term" value="F:metal ion binding"/>
    <property type="evidence" value="ECO:0007669"/>
    <property type="project" value="UniProtKB-KW"/>
</dbReference>
<dbReference type="STRING" id="1121390.SAMN02746041_00455"/>
<feature type="binding site" evidence="4">
    <location>
        <position position="130"/>
    </location>
    <ligand>
        <name>Zn(2+)</name>
        <dbReference type="ChEBI" id="CHEBI:29105"/>
    </ligand>
</feature>
<protein>
    <recommendedName>
        <fullName evidence="1">protein acetyllysine N-acetyltransferase</fullName>
        <ecNumber evidence="1">2.3.1.286</ecNumber>
    </recommendedName>
</protein>
<dbReference type="PROSITE" id="PS50305">
    <property type="entry name" value="SIRTUIN"/>
    <property type="match status" value="1"/>
</dbReference>
<dbReference type="InterPro" id="IPR003000">
    <property type="entry name" value="Sirtuin"/>
</dbReference>
<dbReference type="GO" id="GO:0070403">
    <property type="term" value="F:NAD+ binding"/>
    <property type="evidence" value="ECO:0007669"/>
    <property type="project" value="InterPro"/>
</dbReference>
<dbReference type="InterPro" id="IPR026591">
    <property type="entry name" value="Sirtuin_cat_small_dom_sf"/>
</dbReference>
<dbReference type="SUPFAM" id="SSF52467">
    <property type="entry name" value="DHS-like NAD/FAD-binding domain"/>
    <property type="match status" value="1"/>
</dbReference>
<evidence type="ECO:0000313" key="7">
    <source>
        <dbReference type="Proteomes" id="UP000192783"/>
    </source>
</evidence>
<feature type="domain" description="Deacetylase sirtuin-type" evidence="5">
    <location>
        <begin position="1"/>
        <end position="245"/>
    </location>
</feature>
<proteinExistence type="predicted"/>
<dbReference type="Proteomes" id="UP000192783">
    <property type="component" value="Unassembled WGS sequence"/>
</dbReference>
<evidence type="ECO:0000256" key="1">
    <source>
        <dbReference type="ARBA" id="ARBA00012928"/>
    </source>
</evidence>
<dbReference type="EC" id="2.3.1.286" evidence="1"/>
<keyword evidence="4" id="KW-0862">Zinc</keyword>
<dbReference type="InterPro" id="IPR026590">
    <property type="entry name" value="Ssirtuin_cat_dom"/>
</dbReference>
<feature type="binding site" evidence="4">
    <location>
        <position position="148"/>
    </location>
    <ligand>
        <name>Zn(2+)</name>
        <dbReference type="ChEBI" id="CHEBI:29105"/>
    </ligand>
</feature>
<evidence type="ECO:0000256" key="4">
    <source>
        <dbReference type="PROSITE-ProRule" id="PRU00236"/>
    </source>
</evidence>
<dbReference type="InterPro" id="IPR029035">
    <property type="entry name" value="DHS-like_NAD/FAD-binding_dom"/>
</dbReference>
<dbReference type="Gene3D" id="3.40.50.1220">
    <property type="entry name" value="TPP-binding domain"/>
    <property type="match status" value="1"/>
</dbReference>
<evidence type="ECO:0000313" key="6">
    <source>
        <dbReference type="EMBL" id="SMC18072.1"/>
    </source>
</evidence>
<keyword evidence="2" id="KW-0808">Transferase</keyword>
<reference evidence="6 7" key="1">
    <citation type="submission" date="2017-04" db="EMBL/GenBank/DDBJ databases">
        <authorList>
            <person name="Afonso C.L."/>
            <person name="Miller P.J."/>
            <person name="Scott M.A."/>
            <person name="Spackman E."/>
            <person name="Goraichik I."/>
            <person name="Dimitrov K.M."/>
            <person name="Suarez D.L."/>
            <person name="Swayne D.E."/>
        </authorList>
    </citation>
    <scope>NUCLEOTIDE SEQUENCE [LARGE SCALE GENOMIC DNA]</scope>
    <source>
        <strain evidence="6 7">DSM 13146</strain>
    </source>
</reference>
<dbReference type="AlphaFoldDB" id="A0A1W1X2A4"/>
<dbReference type="GO" id="GO:0017136">
    <property type="term" value="F:histone deacetylase activity, NAD-dependent"/>
    <property type="evidence" value="ECO:0007669"/>
    <property type="project" value="TreeGrafter"/>
</dbReference>
<dbReference type="OrthoDB" id="9800582at2"/>
<keyword evidence="3" id="KW-0520">NAD</keyword>